<keyword evidence="8" id="KW-1185">Reference proteome</keyword>
<dbReference type="InterPro" id="IPR045035">
    <property type="entry name" value="YSL-like"/>
</dbReference>
<proteinExistence type="predicted"/>
<feature type="transmembrane region" description="Helical" evidence="6">
    <location>
        <begin position="529"/>
        <end position="545"/>
    </location>
</feature>
<feature type="transmembrane region" description="Helical" evidence="6">
    <location>
        <begin position="246"/>
        <end position="268"/>
    </location>
</feature>
<keyword evidence="3 6" id="KW-0812">Transmembrane</keyword>
<feature type="transmembrane region" description="Helical" evidence="6">
    <location>
        <begin position="409"/>
        <end position="429"/>
    </location>
</feature>
<feature type="transmembrane region" description="Helical" evidence="6">
    <location>
        <begin position="38"/>
        <end position="60"/>
    </location>
</feature>
<feature type="transmembrane region" description="Helical" evidence="6">
    <location>
        <begin position="66"/>
        <end position="85"/>
    </location>
</feature>
<evidence type="ECO:0000313" key="8">
    <source>
        <dbReference type="Proteomes" id="UP000003671"/>
    </source>
</evidence>
<feature type="transmembrane region" description="Helical" evidence="6">
    <location>
        <begin position="631"/>
        <end position="651"/>
    </location>
</feature>
<dbReference type="InterPro" id="IPR004813">
    <property type="entry name" value="OPT"/>
</dbReference>
<dbReference type="Proteomes" id="UP000003671">
    <property type="component" value="Unassembled WGS sequence"/>
</dbReference>
<dbReference type="PANTHER" id="PTHR31645:SF0">
    <property type="entry name" value="OLIGOPEPTIDE TRANSPORTER YGL114W-RELATED"/>
    <property type="match status" value="1"/>
</dbReference>
<feature type="transmembrane region" description="Helical" evidence="6">
    <location>
        <begin position="299"/>
        <end position="323"/>
    </location>
</feature>
<dbReference type="eggNOG" id="COG1297">
    <property type="taxonomic scope" value="Bacteria"/>
</dbReference>
<dbReference type="PANTHER" id="PTHR31645">
    <property type="entry name" value="OLIGOPEPTIDE TRANSPORTER YGL114W-RELATED"/>
    <property type="match status" value="1"/>
</dbReference>
<dbReference type="GO" id="GO:0035673">
    <property type="term" value="F:oligopeptide transmembrane transporter activity"/>
    <property type="evidence" value="ECO:0007669"/>
    <property type="project" value="InterPro"/>
</dbReference>
<dbReference type="InterPro" id="IPR004814">
    <property type="entry name" value="Oligopep_transpt"/>
</dbReference>
<reference evidence="7" key="1">
    <citation type="submission" date="2009-09" db="EMBL/GenBank/DDBJ databases">
        <authorList>
            <person name="Weinstock G."/>
            <person name="Sodergren E."/>
            <person name="Clifton S."/>
            <person name="Fulton L."/>
            <person name="Fulton B."/>
            <person name="Courtney L."/>
            <person name="Fronick C."/>
            <person name="Harrison M."/>
            <person name="Strong C."/>
            <person name="Farmer C."/>
            <person name="Delahaunty K."/>
            <person name="Markovic C."/>
            <person name="Hall O."/>
            <person name="Minx P."/>
            <person name="Tomlinson C."/>
            <person name="Mitreva M."/>
            <person name="Nelson J."/>
            <person name="Hou S."/>
            <person name="Wollam A."/>
            <person name="Pepin K.H."/>
            <person name="Johnson M."/>
            <person name="Bhonagiri V."/>
            <person name="Nash W.E."/>
            <person name="Warren W."/>
            <person name="Chinwalla A."/>
            <person name="Mardis E.R."/>
            <person name="Wilson R.K."/>
        </authorList>
    </citation>
    <scope>NUCLEOTIDE SEQUENCE [LARGE SCALE GENOMIC DNA]</scope>
    <source>
        <strain evidence="7">DSM 20544</strain>
    </source>
</reference>
<keyword evidence="2" id="KW-0813">Transport</keyword>
<protein>
    <submittedName>
        <fullName evidence="7">Oligopeptide transporter, OPT family</fullName>
    </submittedName>
</protein>
<organism evidence="7 8">
    <name type="scientific">Mitsuokella multacida DSM 20544</name>
    <dbReference type="NCBI Taxonomy" id="500635"/>
    <lineage>
        <taxon>Bacteria</taxon>
        <taxon>Bacillati</taxon>
        <taxon>Bacillota</taxon>
        <taxon>Negativicutes</taxon>
        <taxon>Selenomonadales</taxon>
        <taxon>Selenomonadaceae</taxon>
        <taxon>Mitsuokella</taxon>
    </lineage>
</organism>
<sequence length="658" mass="70385">MDSDALRMRMRGIYMSDENKSRRPYAPRMSPQKTYEEINSYVVFWGLFFSVLFALAVGYLCLKIGQTVDAFAPVSVLAMGMAVLFHRKNAFPETVHIQAIASAGTNIIGGAMFILPALYILNIEDVSFIEMAIPIVLGGVLGVFLATVFRRYFCEEMDGVYPFPSGSAAAEVLESDEGTKAHLMLLSGAVALVYDFVLNSLGWWQELLTTTTFHWGQVLADKYKLVFSLDNDAALLGIGYFTGLRYAAIIAAGSFFSWLVCIPVAYYLGGDHTMVVGGETMLLANAPVDAVFSQYVRHIGIGMLAMSGIIGLLSMSGVVVRVVKRAIADLFSKGSAATGTLLRTQQDLPMTQIVFGSLLMAILFAVFFHVMCSESLMQTVIAFVLVVLFALMLSVVGISSIAFTGNEPVSGMTIFMIIVSAVVMGGVGMSGKTGIIAILMMAAFLCATLAVSGNFMSELKVAYITGATPKKMQQWQLVSIVLAGIVSVGVVFLMHYAYGFTGEDALAAPQANAMAAIVKPMMDGGDAPWPLYMAGAFFAVLLWMMKIPPLAFALGSYLPMGINTPVLVGGLISYFVSHSSDDAKVNAKRLSEGNTVASGFVAGGAIGSLISAVLHIAGIDWFAKAWAASPAATFAGIVAYFVLCIFLYAMAKHAVKQD</sequence>
<evidence type="ECO:0000256" key="2">
    <source>
        <dbReference type="ARBA" id="ARBA00022448"/>
    </source>
</evidence>
<evidence type="ECO:0000256" key="5">
    <source>
        <dbReference type="ARBA" id="ARBA00023136"/>
    </source>
</evidence>
<keyword evidence="5 6" id="KW-0472">Membrane</keyword>
<evidence type="ECO:0000256" key="1">
    <source>
        <dbReference type="ARBA" id="ARBA00004141"/>
    </source>
</evidence>
<name>C9KKM2_9FIRM</name>
<dbReference type="GO" id="GO:0016020">
    <property type="term" value="C:membrane"/>
    <property type="evidence" value="ECO:0007669"/>
    <property type="project" value="UniProtKB-SubCell"/>
</dbReference>
<dbReference type="NCBIfam" id="TIGR00733">
    <property type="entry name" value="OPT family oligopeptide transporter"/>
    <property type="match status" value="1"/>
</dbReference>
<dbReference type="PATRIC" id="fig|500635.8.peg.1096"/>
<feature type="transmembrane region" description="Helical" evidence="6">
    <location>
        <begin position="477"/>
        <end position="498"/>
    </location>
</feature>
<keyword evidence="4 6" id="KW-1133">Transmembrane helix</keyword>
<dbReference type="HOGENOM" id="CLU_018238_0_0_9"/>
<feature type="transmembrane region" description="Helical" evidence="6">
    <location>
        <begin position="353"/>
        <end position="370"/>
    </location>
</feature>
<evidence type="ECO:0000256" key="6">
    <source>
        <dbReference type="SAM" id="Phobius"/>
    </source>
</evidence>
<gene>
    <name evidence="7" type="ORF">MITSMUL_03722</name>
</gene>
<dbReference type="AlphaFoldDB" id="C9KKM2"/>
<feature type="transmembrane region" description="Helical" evidence="6">
    <location>
        <begin position="435"/>
        <end position="456"/>
    </location>
</feature>
<accession>C9KKM2</accession>
<feature type="transmembrane region" description="Helical" evidence="6">
    <location>
        <begin position="376"/>
        <end position="397"/>
    </location>
</feature>
<comment type="caution">
    <text evidence="7">The sequence shown here is derived from an EMBL/GenBank/DDBJ whole genome shotgun (WGS) entry which is preliminary data.</text>
</comment>
<evidence type="ECO:0000256" key="3">
    <source>
        <dbReference type="ARBA" id="ARBA00022692"/>
    </source>
</evidence>
<feature type="transmembrane region" description="Helical" evidence="6">
    <location>
        <begin position="127"/>
        <end position="149"/>
    </location>
</feature>
<evidence type="ECO:0000313" key="7">
    <source>
        <dbReference type="EMBL" id="EEX69672.1"/>
    </source>
</evidence>
<feature type="transmembrane region" description="Helical" evidence="6">
    <location>
        <begin position="97"/>
        <end position="121"/>
    </location>
</feature>
<comment type="subcellular location">
    <subcellularLocation>
        <location evidence="1">Membrane</location>
        <topology evidence="1">Multi-pass membrane protein</topology>
    </subcellularLocation>
</comment>
<feature type="transmembrane region" description="Helical" evidence="6">
    <location>
        <begin position="596"/>
        <end position="619"/>
    </location>
</feature>
<evidence type="ECO:0000256" key="4">
    <source>
        <dbReference type="ARBA" id="ARBA00022989"/>
    </source>
</evidence>
<dbReference type="Pfam" id="PF03169">
    <property type="entry name" value="OPT"/>
    <property type="match status" value="1"/>
</dbReference>
<dbReference type="EMBL" id="ABWK02000009">
    <property type="protein sequence ID" value="EEX69672.1"/>
    <property type="molecule type" value="Genomic_DNA"/>
</dbReference>